<evidence type="ECO:0000313" key="2">
    <source>
        <dbReference type="EMBL" id="QIM10386.1"/>
    </source>
</evidence>
<feature type="signal peptide" evidence="1">
    <location>
        <begin position="1"/>
        <end position="19"/>
    </location>
</feature>
<evidence type="ECO:0000256" key="1">
    <source>
        <dbReference type="SAM" id="SignalP"/>
    </source>
</evidence>
<keyword evidence="1" id="KW-0732">Signal</keyword>
<reference evidence="2" key="1">
    <citation type="journal article" date="2020" name="J. ISSAAS">
        <title>Lactobacilli and other gastrointestinal microbiota of Peromyscus leucopus, reservoir host for agents of Lyme disease and other zoonoses in North America.</title>
        <authorList>
            <person name="Milovic A."/>
            <person name="Bassam K."/>
            <person name="Shao H."/>
            <person name="Chatzistamou I."/>
            <person name="Tufts D.M."/>
            <person name="Diuk-Wasser M."/>
            <person name="Barbour A.G."/>
        </authorList>
    </citation>
    <scope>NUCLEOTIDE SEQUENCE</scope>
    <source>
        <strain evidence="2">LL90</strain>
    </source>
</reference>
<dbReference type="Gene3D" id="3.40.30.10">
    <property type="entry name" value="Glutaredoxin"/>
    <property type="match status" value="1"/>
</dbReference>
<organism evidence="2">
    <name type="scientific">uncultured Alphaproteobacteria bacterium</name>
    <dbReference type="NCBI Taxonomy" id="91750"/>
    <lineage>
        <taxon>Bacteria</taxon>
        <taxon>Pseudomonadati</taxon>
        <taxon>Pseudomonadota</taxon>
        <taxon>Alphaproteobacteria</taxon>
        <taxon>environmental samples</taxon>
    </lineage>
</organism>
<sequence length="121" mass="13798">MKRLFCILAALTVMLAACGKDKYENADILIFTQQGCSHCEKAVDFINSRLLAKNPKLKVVTVDISYDRDNILTLKRFLSKYQFDGKNIGTPVIIFNNQLVVGWGLENKVKLQRAFDPDMQR</sequence>
<name>A0A6G8F2E1_9PROT</name>
<dbReference type="PROSITE" id="PS51257">
    <property type="entry name" value="PROKAR_LIPOPROTEIN"/>
    <property type="match status" value="1"/>
</dbReference>
<dbReference type="InterPro" id="IPR036249">
    <property type="entry name" value="Thioredoxin-like_sf"/>
</dbReference>
<dbReference type="AlphaFoldDB" id="A0A6G8F2E1"/>
<proteinExistence type="predicted"/>
<gene>
    <name evidence="2" type="ORF">PlAlph_1400</name>
</gene>
<dbReference type="SUPFAM" id="SSF52833">
    <property type="entry name" value="Thioredoxin-like"/>
    <property type="match status" value="1"/>
</dbReference>
<accession>A0A6G8F2E1</accession>
<feature type="chain" id="PRO_5026071340" description="Glutaredoxin domain-containing protein" evidence="1">
    <location>
        <begin position="20"/>
        <end position="121"/>
    </location>
</feature>
<dbReference type="EMBL" id="MN990728">
    <property type="protein sequence ID" value="QIM10386.1"/>
    <property type="molecule type" value="Genomic_DNA"/>
</dbReference>
<protein>
    <recommendedName>
        <fullName evidence="3">Glutaredoxin domain-containing protein</fullName>
    </recommendedName>
</protein>
<evidence type="ECO:0008006" key="3">
    <source>
        <dbReference type="Google" id="ProtNLM"/>
    </source>
</evidence>